<comment type="caution">
    <text evidence="1">The sequence shown here is derived from an EMBL/GenBank/DDBJ whole genome shotgun (WGS) entry which is preliminary data.</text>
</comment>
<evidence type="ECO:0000313" key="2">
    <source>
        <dbReference type="Proteomes" id="UP000828048"/>
    </source>
</evidence>
<reference evidence="1 2" key="1">
    <citation type="journal article" date="2021" name="Hortic Res">
        <title>High-quality reference genome and annotation aids understanding of berry development for evergreen blueberry (Vaccinium darrowii).</title>
        <authorList>
            <person name="Yu J."/>
            <person name="Hulse-Kemp A.M."/>
            <person name="Babiker E."/>
            <person name="Staton M."/>
        </authorList>
    </citation>
    <scope>NUCLEOTIDE SEQUENCE [LARGE SCALE GENOMIC DNA]</scope>
    <source>
        <strain evidence="2">cv. NJ 8807/NJ 8810</strain>
        <tissue evidence="1">Young leaf</tissue>
    </source>
</reference>
<sequence length="232" mass="27060">MKLVVPRKTPPLALLVVQLSLLLMKIYSLVRSSIIDRCLYRDTSRNKSLVVFLLMEAQRTSYHRRFSSNGDLYTLFVDNLPNKTEVPWFRKFFSNFGKVIEAFIPNKRSMKTGNKFGFIRYTNNRSAINTIAQASGLWIGRRNLIVKQASYGRRNHRQDHGKPTSIFNRSTPLQYSQTRTDGGKEYRYSNWSFTQLKELEKRVTINLQPTASEWLWRSAITDLKEVSTPEII</sequence>
<accession>A0ACB7Y6P1</accession>
<proteinExistence type="predicted"/>
<keyword evidence="2" id="KW-1185">Reference proteome</keyword>
<dbReference type="EMBL" id="CM037157">
    <property type="protein sequence ID" value="KAH7849140.1"/>
    <property type="molecule type" value="Genomic_DNA"/>
</dbReference>
<organism evidence="1 2">
    <name type="scientific">Vaccinium darrowii</name>
    <dbReference type="NCBI Taxonomy" id="229202"/>
    <lineage>
        <taxon>Eukaryota</taxon>
        <taxon>Viridiplantae</taxon>
        <taxon>Streptophyta</taxon>
        <taxon>Embryophyta</taxon>
        <taxon>Tracheophyta</taxon>
        <taxon>Spermatophyta</taxon>
        <taxon>Magnoliopsida</taxon>
        <taxon>eudicotyledons</taxon>
        <taxon>Gunneridae</taxon>
        <taxon>Pentapetalae</taxon>
        <taxon>asterids</taxon>
        <taxon>Ericales</taxon>
        <taxon>Ericaceae</taxon>
        <taxon>Vaccinioideae</taxon>
        <taxon>Vaccinieae</taxon>
        <taxon>Vaccinium</taxon>
    </lineage>
</organism>
<dbReference type="Proteomes" id="UP000828048">
    <property type="component" value="Chromosome 7"/>
</dbReference>
<gene>
    <name evidence="1" type="ORF">Vadar_013572</name>
</gene>
<evidence type="ECO:0000313" key="1">
    <source>
        <dbReference type="EMBL" id="KAH7849140.1"/>
    </source>
</evidence>
<name>A0ACB7Y6P1_9ERIC</name>
<protein>
    <submittedName>
        <fullName evidence="1">Uncharacterized protein</fullName>
    </submittedName>
</protein>